<evidence type="ECO:0000313" key="5">
    <source>
        <dbReference type="EMBL" id="MCA9728134.1"/>
    </source>
</evidence>
<feature type="region of interest" description="Disordered" evidence="2">
    <location>
        <begin position="498"/>
        <end position="517"/>
    </location>
</feature>
<evidence type="ECO:0000259" key="4">
    <source>
        <dbReference type="Pfam" id="PF13193"/>
    </source>
</evidence>
<dbReference type="SUPFAM" id="SSF56801">
    <property type="entry name" value="Acetyl-CoA synthetase-like"/>
    <property type="match status" value="1"/>
</dbReference>
<accession>A0A956LYW3</accession>
<name>A0A956LYW3_UNCEI</name>
<proteinExistence type="predicted"/>
<dbReference type="GO" id="GO:0044550">
    <property type="term" value="P:secondary metabolite biosynthetic process"/>
    <property type="evidence" value="ECO:0007669"/>
    <property type="project" value="TreeGrafter"/>
</dbReference>
<keyword evidence="1 5" id="KW-0436">Ligase</keyword>
<evidence type="ECO:0000256" key="1">
    <source>
        <dbReference type="ARBA" id="ARBA00022598"/>
    </source>
</evidence>
<evidence type="ECO:0000313" key="6">
    <source>
        <dbReference type="Proteomes" id="UP000697710"/>
    </source>
</evidence>
<reference evidence="5" key="2">
    <citation type="journal article" date="2021" name="Microbiome">
        <title>Successional dynamics and alternative stable states in a saline activated sludge microbial community over 9 years.</title>
        <authorList>
            <person name="Wang Y."/>
            <person name="Ye J."/>
            <person name="Ju F."/>
            <person name="Liu L."/>
            <person name="Boyd J.A."/>
            <person name="Deng Y."/>
            <person name="Parks D.H."/>
            <person name="Jiang X."/>
            <person name="Yin X."/>
            <person name="Woodcroft B.J."/>
            <person name="Tyson G.W."/>
            <person name="Hugenholtz P."/>
            <person name="Polz M.F."/>
            <person name="Zhang T."/>
        </authorList>
    </citation>
    <scope>NUCLEOTIDE SEQUENCE</scope>
    <source>
        <strain evidence="5">HKST-UBA01</strain>
    </source>
</reference>
<dbReference type="Pfam" id="PF00501">
    <property type="entry name" value="AMP-binding"/>
    <property type="match status" value="1"/>
</dbReference>
<dbReference type="EMBL" id="JAGQHR010000306">
    <property type="protein sequence ID" value="MCA9728134.1"/>
    <property type="molecule type" value="Genomic_DNA"/>
</dbReference>
<dbReference type="GO" id="GO:0016405">
    <property type="term" value="F:CoA-ligase activity"/>
    <property type="evidence" value="ECO:0007669"/>
    <property type="project" value="InterPro"/>
</dbReference>
<dbReference type="PANTHER" id="PTHR43352">
    <property type="entry name" value="ACETYL-COA SYNTHETASE"/>
    <property type="match status" value="1"/>
</dbReference>
<gene>
    <name evidence="5" type="ORF">KC729_10655</name>
</gene>
<dbReference type="Gene3D" id="3.40.50.12780">
    <property type="entry name" value="N-terminal domain of ligase-like"/>
    <property type="match status" value="1"/>
</dbReference>
<evidence type="ECO:0000256" key="2">
    <source>
        <dbReference type="SAM" id="MobiDB-lite"/>
    </source>
</evidence>
<feature type="domain" description="AMP-dependent synthetase/ligase" evidence="3">
    <location>
        <begin position="22"/>
        <end position="372"/>
    </location>
</feature>
<dbReference type="InterPro" id="IPR042099">
    <property type="entry name" value="ANL_N_sf"/>
</dbReference>
<dbReference type="Gene3D" id="3.30.300.30">
    <property type="match status" value="1"/>
</dbReference>
<protein>
    <submittedName>
        <fullName evidence="5">Benzoate-CoA ligase family protein</fullName>
    </submittedName>
</protein>
<reference evidence="5" key="1">
    <citation type="submission" date="2020-04" db="EMBL/GenBank/DDBJ databases">
        <authorList>
            <person name="Zhang T."/>
        </authorList>
    </citation>
    <scope>NUCLEOTIDE SEQUENCE</scope>
    <source>
        <strain evidence="5">HKST-UBA01</strain>
    </source>
</reference>
<dbReference type="GO" id="GO:0005524">
    <property type="term" value="F:ATP binding"/>
    <property type="evidence" value="ECO:0007669"/>
    <property type="project" value="InterPro"/>
</dbReference>
<dbReference type="PANTHER" id="PTHR43352:SF1">
    <property type="entry name" value="ANTHRANILATE--COA LIGASE"/>
    <property type="match status" value="1"/>
</dbReference>
<dbReference type="GO" id="GO:0016878">
    <property type="term" value="F:acid-thiol ligase activity"/>
    <property type="evidence" value="ECO:0007669"/>
    <property type="project" value="TreeGrafter"/>
</dbReference>
<dbReference type="InterPro" id="IPR025110">
    <property type="entry name" value="AMP-bd_C"/>
</dbReference>
<evidence type="ECO:0000259" key="3">
    <source>
        <dbReference type="Pfam" id="PF00501"/>
    </source>
</evidence>
<sequence>MKFEPPETFNMADFFLDARIREGHGDHTALIVGERTYRYRDVQEMAHRYGNLLLEAGVQPEQRVVIALPDGPEFVAALFGILKIGAVVVMLNPDLKPDLLAYFFEYTRAKAAFIHSECRSSFAEAAEGGRFLDHLFVIDTAEFRTAISSMSPQLENFPSHRDDASIWLFSGGTTGKPKAVVQTHRAFPNTTLCYAHGALGMTASDITLSVPKLFFGYATGCNLLFPFSVGGTSILFPERCTAETIFELIRRHRPTILVNVPTMVKKLLDHPDAGTQDLGCLRLATSAGEALPVELHRRWDETFGVDLLDGLGTAEMWHIFLTNIPGDVRPGTLGCVVPGFEVRVCDDDGHPVPRGETGWLWVRGGSRAIAYWQHQEKTEANFRGEWYVSGDMIREEEDGVFTYCGRADDMLKVSGKWLAIREVEECLERHEAVREAAVVGVPDEHGLTKPHAFVVADDPTPALAAALQEFVKERLEAYKYPRSIQFLDDLPRTHLGKVDRGKLRRTEDDASHAHGAD</sequence>
<dbReference type="Proteomes" id="UP000697710">
    <property type="component" value="Unassembled WGS sequence"/>
</dbReference>
<dbReference type="InterPro" id="IPR000873">
    <property type="entry name" value="AMP-dep_synth/lig_dom"/>
</dbReference>
<feature type="domain" description="AMP-binding enzyme C-terminal" evidence="4">
    <location>
        <begin position="422"/>
        <end position="497"/>
    </location>
</feature>
<comment type="caution">
    <text evidence="5">The sequence shown here is derived from an EMBL/GenBank/DDBJ whole genome shotgun (WGS) entry which is preliminary data.</text>
</comment>
<dbReference type="NCBIfam" id="TIGR02262">
    <property type="entry name" value="benz_CoA_lig"/>
    <property type="match status" value="1"/>
</dbReference>
<dbReference type="AlphaFoldDB" id="A0A956LYW3"/>
<dbReference type="InterPro" id="IPR045851">
    <property type="entry name" value="AMP-bd_C_sf"/>
</dbReference>
<organism evidence="5 6">
    <name type="scientific">Eiseniibacteriota bacterium</name>
    <dbReference type="NCBI Taxonomy" id="2212470"/>
    <lineage>
        <taxon>Bacteria</taxon>
        <taxon>Candidatus Eiseniibacteriota</taxon>
    </lineage>
</organism>
<dbReference type="Pfam" id="PF13193">
    <property type="entry name" value="AMP-binding_C"/>
    <property type="match status" value="1"/>
</dbReference>
<dbReference type="InterPro" id="IPR011957">
    <property type="entry name" value="Benz_CoA_lig"/>
</dbReference>